<feature type="transmembrane region" description="Helical" evidence="5">
    <location>
        <begin position="102"/>
        <end position="123"/>
    </location>
</feature>
<name>A0A0J9E636_9RHOB</name>
<keyword evidence="8" id="KW-1185">Reference proteome</keyword>
<evidence type="ECO:0000313" key="7">
    <source>
        <dbReference type="EMBL" id="KMW58162.1"/>
    </source>
</evidence>
<dbReference type="InterPro" id="IPR051788">
    <property type="entry name" value="MFS_Transporter"/>
</dbReference>
<dbReference type="SUPFAM" id="SSF103473">
    <property type="entry name" value="MFS general substrate transporter"/>
    <property type="match status" value="1"/>
</dbReference>
<evidence type="ECO:0000259" key="6">
    <source>
        <dbReference type="PROSITE" id="PS50850"/>
    </source>
</evidence>
<dbReference type="PANTHER" id="PTHR23514">
    <property type="entry name" value="BYPASS OF STOP CODON PROTEIN 6"/>
    <property type="match status" value="1"/>
</dbReference>
<dbReference type="EMBL" id="LFTY01000002">
    <property type="protein sequence ID" value="KMW58162.1"/>
    <property type="molecule type" value="Genomic_DNA"/>
</dbReference>
<comment type="caution">
    <text evidence="7">The sequence shown here is derived from an EMBL/GenBank/DDBJ whole genome shotgun (WGS) entry which is preliminary data.</text>
</comment>
<feature type="transmembrane region" description="Helical" evidence="5">
    <location>
        <begin position="203"/>
        <end position="222"/>
    </location>
</feature>
<evidence type="ECO:0000256" key="5">
    <source>
        <dbReference type="SAM" id="Phobius"/>
    </source>
</evidence>
<evidence type="ECO:0000256" key="3">
    <source>
        <dbReference type="ARBA" id="ARBA00022989"/>
    </source>
</evidence>
<dbReference type="GO" id="GO:0016020">
    <property type="term" value="C:membrane"/>
    <property type="evidence" value="ECO:0007669"/>
    <property type="project" value="UniProtKB-SubCell"/>
</dbReference>
<dbReference type="GO" id="GO:0022857">
    <property type="term" value="F:transmembrane transporter activity"/>
    <property type="evidence" value="ECO:0007669"/>
    <property type="project" value="InterPro"/>
</dbReference>
<evidence type="ECO:0000256" key="2">
    <source>
        <dbReference type="ARBA" id="ARBA00022692"/>
    </source>
</evidence>
<evidence type="ECO:0000256" key="1">
    <source>
        <dbReference type="ARBA" id="ARBA00004141"/>
    </source>
</evidence>
<keyword evidence="2 5" id="KW-0812">Transmembrane</keyword>
<feature type="transmembrane region" description="Helical" evidence="5">
    <location>
        <begin position="144"/>
        <end position="164"/>
    </location>
</feature>
<reference evidence="7 8" key="1">
    <citation type="submission" date="2015-06" db="EMBL/GenBank/DDBJ databases">
        <title>Draft genome sequence of an Alphaproteobacteria species associated to the Mediterranean sponge Oscarella lobularis.</title>
        <authorList>
            <person name="Jourda C."/>
            <person name="Santini S."/>
            <person name="Claverie J.-M."/>
        </authorList>
    </citation>
    <scope>NUCLEOTIDE SEQUENCE [LARGE SCALE GENOMIC DNA]</scope>
    <source>
        <strain evidence="7">IGS</strain>
    </source>
</reference>
<protein>
    <submittedName>
        <fullName evidence="7">Membrane protein mosC</fullName>
    </submittedName>
</protein>
<organism evidence="7 8">
    <name type="scientific">Candidatus Rhodobacter oscarellae</name>
    <dbReference type="NCBI Taxonomy" id="1675527"/>
    <lineage>
        <taxon>Bacteria</taxon>
        <taxon>Pseudomonadati</taxon>
        <taxon>Pseudomonadota</taxon>
        <taxon>Alphaproteobacteria</taxon>
        <taxon>Rhodobacterales</taxon>
        <taxon>Rhodobacter group</taxon>
        <taxon>Rhodobacter</taxon>
    </lineage>
</organism>
<accession>A0A0J9E636</accession>
<dbReference type="Pfam" id="PF07690">
    <property type="entry name" value="MFS_1"/>
    <property type="match status" value="1"/>
</dbReference>
<sequence>MNFGVTAMSILTAAKLSRAPAAGLAAVGVLWGGLAASMPDIKARVGASDAELGLSLLFSAAGGVIAMWFAPRVGAALGRFAMPVMCLLVAAAFYVPLLAWDFLTLGAAMFVVGLAVAGLDILTNVEISARETRHGQHLMGFNHAMFSFAFAGAAYGTSLARQAGAGPDEILPILSVVCVGLAAMSYLPQVAQDAQQDTGQAARPPWAAVILTGVILMASFIGENSTEAWSALHIERTLGAPAGEGGLGPAVLGLVMGIGRLFGQVISERIGHGRLIFGSGVLGVIGALMIAGAGSAEMVIVGVSVSAVGMAVIVPSAMSILGARVGEKERALALSRAWMLGIVGFFIGPALMGGISELFGLRVSFVAIACVVAVILPAIWALEGRRARA</sequence>
<dbReference type="AlphaFoldDB" id="A0A0J9E636"/>
<feature type="transmembrane region" description="Helical" evidence="5">
    <location>
        <begin position="170"/>
        <end position="191"/>
    </location>
</feature>
<gene>
    <name evidence="7" type="ORF">AIOL_003133</name>
</gene>
<dbReference type="InterPro" id="IPR020846">
    <property type="entry name" value="MFS_dom"/>
</dbReference>
<feature type="transmembrane region" description="Helical" evidence="5">
    <location>
        <begin position="77"/>
        <end position="96"/>
    </location>
</feature>
<feature type="transmembrane region" description="Helical" evidence="5">
    <location>
        <begin position="51"/>
        <end position="70"/>
    </location>
</feature>
<dbReference type="Proteomes" id="UP000037178">
    <property type="component" value="Unassembled WGS sequence"/>
</dbReference>
<keyword evidence="4 5" id="KW-0472">Membrane</keyword>
<feature type="domain" description="Major facilitator superfamily (MFS) profile" evidence="6">
    <location>
        <begin position="208"/>
        <end position="389"/>
    </location>
</feature>
<dbReference type="Gene3D" id="1.20.1250.20">
    <property type="entry name" value="MFS general substrate transporter like domains"/>
    <property type="match status" value="2"/>
</dbReference>
<feature type="transmembrane region" description="Helical" evidence="5">
    <location>
        <begin position="337"/>
        <end position="355"/>
    </location>
</feature>
<dbReference type="InterPro" id="IPR036259">
    <property type="entry name" value="MFS_trans_sf"/>
</dbReference>
<feature type="transmembrane region" description="Helical" evidence="5">
    <location>
        <begin position="242"/>
        <end position="263"/>
    </location>
</feature>
<feature type="transmembrane region" description="Helical" evidence="5">
    <location>
        <begin position="361"/>
        <end position="382"/>
    </location>
</feature>
<evidence type="ECO:0000256" key="4">
    <source>
        <dbReference type="ARBA" id="ARBA00023136"/>
    </source>
</evidence>
<keyword evidence="3 5" id="KW-1133">Transmembrane helix</keyword>
<dbReference type="PATRIC" id="fig|1675527.3.peg.3276"/>
<evidence type="ECO:0000313" key="8">
    <source>
        <dbReference type="Proteomes" id="UP000037178"/>
    </source>
</evidence>
<proteinExistence type="predicted"/>
<dbReference type="PROSITE" id="PS50850">
    <property type="entry name" value="MFS"/>
    <property type="match status" value="1"/>
</dbReference>
<feature type="transmembrane region" description="Helical" evidence="5">
    <location>
        <begin position="299"/>
        <end position="325"/>
    </location>
</feature>
<comment type="subcellular location">
    <subcellularLocation>
        <location evidence="1">Membrane</location>
        <topology evidence="1">Multi-pass membrane protein</topology>
    </subcellularLocation>
</comment>
<dbReference type="PANTHER" id="PTHR23514:SF13">
    <property type="entry name" value="INNER MEMBRANE PROTEIN YBJJ"/>
    <property type="match status" value="1"/>
</dbReference>
<dbReference type="InterPro" id="IPR011701">
    <property type="entry name" value="MFS"/>
</dbReference>
<feature type="transmembrane region" description="Helical" evidence="5">
    <location>
        <begin position="275"/>
        <end position="293"/>
    </location>
</feature>